<dbReference type="Pfam" id="PF08436">
    <property type="entry name" value="DXP_redisom_C"/>
    <property type="match status" value="1"/>
</dbReference>
<evidence type="ECO:0000256" key="5">
    <source>
        <dbReference type="ARBA" id="ARBA00012366"/>
    </source>
</evidence>
<feature type="domain" description="1-deoxy-D-xylulose 5-phosphate reductoisomerase N-terminal" evidence="12">
    <location>
        <begin position="4"/>
        <end position="129"/>
    </location>
</feature>
<evidence type="ECO:0000256" key="11">
    <source>
        <dbReference type="ARBA" id="ARBA00048543"/>
    </source>
</evidence>
<dbReference type="PANTHER" id="PTHR30525">
    <property type="entry name" value="1-DEOXY-D-XYLULOSE 5-PHOSPHATE REDUCTOISOMERASE"/>
    <property type="match status" value="1"/>
</dbReference>
<dbReference type="Pfam" id="PF13288">
    <property type="entry name" value="DXPR_C"/>
    <property type="match status" value="1"/>
</dbReference>
<name>A0A3B1CGN6_9ZZZZ</name>
<keyword evidence="9" id="KW-0464">Manganese</keyword>
<evidence type="ECO:0000256" key="3">
    <source>
        <dbReference type="ARBA" id="ARBA00005094"/>
    </source>
</evidence>
<evidence type="ECO:0000259" key="12">
    <source>
        <dbReference type="Pfam" id="PF02670"/>
    </source>
</evidence>
<dbReference type="UniPathway" id="UPA00056">
    <property type="reaction ID" value="UER00092"/>
</dbReference>
<dbReference type="PANTHER" id="PTHR30525:SF0">
    <property type="entry name" value="1-DEOXY-D-XYLULOSE 5-PHOSPHATE REDUCTOISOMERASE, CHLOROPLASTIC"/>
    <property type="match status" value="1"/>
</dbReference>
<dbReference type="Gene3D" id="1.10.1740.10">
    <property type="match status" value="1"/>
</dbReference>
<dbReference type="Gene3D" id="3.40.50.720">
    <property type="entry name" value="NAD(P)-binding Rossmann-like Domain"/>
    <property type="match status" value="1"/>
</dbReference>
<evidence type="ECO:0000256" key="4">
    <source>
        <dbReference type="ARBA" id="ARBA00006825"/>
    </source>
</evidence>
<feature type="domain" description="DXP reductoisomerase C-terminal" evidence="14">
    <location>
        <begin position="260"/>
        <end position="375"/>
    </location>
</feature>
<dbReference type="SUPFAM" id="SSF55347">
    <property type="entry name" value="Glyceraldehyde-3-phosphate dehydrogenase-like, C-terminal domain"/>
    <property type="match status" value="1"/>
</dbReference>
<dbReference type="AlphaFoldDB" id="A0A3B1CGN6"/>
<proteinExistence type="inferred from homology"/>
<evidence type="ECO:0000259" key="14">
    <source>
        <dbReference type="Pfam" id="PF13288"/>
    </source>
</evidence>
<comment type="pathway">
    <text evidence="3">Isoprenoid biosynthesis; isopentenyl diphosphate biosynthesis via DXP pathway; isopentenyl diphosphate from 1-deoxy-D-xylulose 5-phosphate: step 1/6.</text>
</comment>
<keyword evidence="15" id="KW-0413">Isomerase</keyword>
<keyword evidence="6" id="KW-0479">Metal-binding</keyword>
<evidence type="ECO:0000256" key="6">
    <source>
        <dbReference type="ARBA" id="ARBA00022723"/>
    </source>
</evidence>
<dbReference type="PIRSF" id="PIRSF006205">
    <property type="entry name" value="Dxp_reductismrs"/>
    <property type="match status" value="1"/>
</dbReference>
<dbReference type="SUPFAM" id="SSF51735">
    <property type="entry name" value="NAD(P)-binding Rossmann-fold domains"/>
    <property type="match status" value="1"/>
</dbReference>
<dbReference type="FunFam" id="3.40.50.720:FF:000045">
    <property type="entry name" value="1-deoxy-D-xylulose 5-phosphate reductoisomerase"/>
    <property type="match status" value="1"/>
</dbReference>
<evidence type="ECO:0000313" key="15">
    <source>
        <dbReference type="EMBL" id="VAX15947.1"/>
    </source>
</evidence>
<dbReference type="EC" id="1.1.1.267" evidence="5"/>
<evidence type="ECO:0000256" key="1">
    <source>
        <dbReference type="ARBA" id="ARBA00001936"/>
    </source>
</evidence>
<dbReference type="InterPro" id="IPR013644">
    <property type="entry name" value="DXP_reductoisomerase_C"/>
</dbReference>
<comment type="catalytic activity">
    <reaction evidence="11">
        <text>2-C-methyl-D-erythritol 4-phosphate + NADP(+) = 1-deoxy-D-xylulose 5-phosphate + NADPH + H(+)</text>
        <dbReference type="Rhea" id="RHEA:13717"/>
        <dbReference type="ChEBI" id="CHEBI:15378"/>
        <dbReference type="ChEBI" id="CHEBI:57783"/>
        <dbReference type="ChEBI" id="CHEBI:57792"/>
        <dbReference type="ChEBI" id="CHEBI:58262"/>
        <dbReference type="ChEBI" id="CHEBI:58349"/>
        <dbReference type="EC" id="1.1.1.267"/>
    </reaction>
    <physiologicalReaction direction="right-to-left" evidence="11">
        <dbReference type="Rhea" id="RHEA:13719"/>
    </physiologicalReaction>
</comment>
<dbReference type="InterPro" id="IPR013512">
    <property type="entry name" value="DXP_reductoisomerase_N"/>
</dbReference>
<evidence type="ECO:0000256" key="2">
    <source>
        <dbReference type="ARBA" id="ARBA00001946"/>
    </source>
</evidence>
<keyword evidence="7" id="KW-0521">NADP</keyword>
<dbReference type="EMBL" id="UOGB01000038">
    <property type="protein sequence ID" value="VAX15947.1"/>
    <property type="molecule type" value="Genomic_DNA"/>
</dbReference>
<dbReference type="GO" id="GO:0030604">
    <property type="term" value="F:1-deoxy-D-xylulose-5-phosphate reductoisomerase activity"/>
    <property type="evidence" value="ECO:0007669"/>
    <property type="project" value="UniProtKB-EC"/>
</dbReference>
<evidence type="ECO:0000259" key="13">
    <source>
        <dbReference type="Pfam" id="PF08436"/>
    </source>
</evidence>
<evidence type="ECO:0000256" key="8">
    <source>
        <dbReference type="ARBA" id="ARBA00023002"/>
    </source>
</evidence>
<keyword evidence="10" id="KW-0414">Isoprene biosynthesis</keyword>
<dbReference type="GO" id="GO:0016853">
    <property type="term" value="F:isomerase activity"/>
    <property type="evidence" value="ECO:0007669"/>
    <property type="project" value="UniProtKB-KW"/>
</dbReference>
<dbReference type="GO" id="GO:0051484">
    <property type="term" value="P:isopentenyl diphosphate biosynthetic process, methylerythritol 4-phosphate pathway involved in terpenoid biosynthetic process"/>
    <property type="evidence" value="ECO:0007669"/>
    <property type="project" value="TreeGrafter"/>
</dbReference>
<comment type="cofactor">
    <cofactor evidence="2">
        <name>Mg(2+)</name>
        <dbReference type="ChEBI" id="CHEBI:18420"/>
    </cofactor>
</comment>
<evidence type="ECO:0000256" key="9">
    <source>
        <dbReference type="ARBA" id="ARBA00023211"/>
    </source>
</evidence>
<accession>A0A3B1CGN6</accession>
<comment type="cofactor">
    <cofactor evidence="1">
        <name>Mn(2+)</name>
        <dbReference type="ChEBI" id="CHEBI:29035"/>
    </cofactor>
</comment>
<dbReference type="GO" id="GO:0030145">
    <property type="term" value="F:manganese ion binding"/>
    <property type="evidence" value="ECO:0007669"/>
    <property type="project" value="TreeGrafter"/>
</dbReference>
<feature type="domain" description="1-deoxy-D-xylulose 5-phosphate reductoisomerase C-terminal" evidence="13">
    <location>
        <begin position="143"/>
        <end position="228"/>
    </location>
</feature>
<evidence type="ECO:0000256" key="10">
    <source>
        <dbReference type="ARBA" id="ARBA00023229"/>
    </source>
</evidence>
<dbReference type="SUPFAM" id="SSF69055">
    <property type="entry name" value="1-deoxy-D-xylulose-5-phosphate reductoisomerase, C-terminal domain"/>
    <property type="match status" value="1"/>
</dbReference>
<dbReference type="InterPro" id="IPR026877">
    <property type="entry name" value="DXPR_C"/>
</dbReference>
<sequence length="387" mass="41589">MKNIVILGSTGSIGVNALKIIESRPDSFRIVGLAARSSLKTLKIQIEKFGPKIVSVADAKTAKQLRALVKKKVKIVTGVEGAIEVAVTADADVVLSAMVGAVGLAPTLAAIKAGKQIALANKETMVTAGQLVSKEARAAKVKIIPVDSEHSAIFQALRGEKSISKTVSKLILTASGGPFRGMPISKMQNITVNDALCHPVWSMGPKISIDSATMMNKGLEVIEARWLFNLPTSKIEVLIHPQSIIHSMVEFYDTSVIAQMGLPDMRAPISFALNYPNRLKVDIPRLDLTKIKKLTFEPPDIKKFPSLKLAYDALSTGGSAPAVLNAANEVAVAAFLEKKIAFTAISEVVEEALTLIKPHPVRNLPEALTADKEARIKAREIIEKKKN</sequence>
<gene>
    <name evidence="15" type="ORF">MNBD_NITROSPINAE03-149</name>
</gene>
<dbReference type="HAMAP" id="MF_00183">
    <property type="entry name" value="DXP_reductoisom"/>
    <property type="match status" value="1"/>
</dbReference>
<keyword evidence="8 15" id="KW-0560">Oxidoreductase</keyword>
<dbReference type="NCBIfam" id="TIGR00243">
    <property type="entry name" value="Dxr"/>
    <property type="match status" value="1"/>
</dbReference>
<evidence type="ECO:0000256" key="7">
    <source>
        <dbReference type="ARBA" id="ARBA00022857"/>
    </source>
</evidence>
<dbReference type="NCBIfam" id="NF009114">
    <property type="entry name" value="PRK12464.1"/>
    <property type="match status" value="1"/>
</dbReference>
<reference evidence="15" key="1">
    <citation type="submission" date="2018-06" db="EMBL/GenBank/DDBJ databases">
        <authorList>
            <person name="Zhirakovskaya E."/>
        </authorList>
    </citation>
    <scope>NUCLEOTIDE SEQUENCE</scope>
</reference>
<protein>
    <recommendedName>
        <fullName evidence="5">1-deoxy-D-xylulose-5-phosphate reductoisomerase</fullName>
        <ecNumber evidence="5">1.1.1.267</ecNumber>
    </recommendedName>
</protein>
<dbReference type="GO" id="GO:0070402">
    <property type="term" value="F:NADPH binding"/>
    <property type="evidence" value="ECO:0007669"/>
    <property type="project" value="InterPro"/>
</dbReference>
<organism evidence="15">
    <name type="scientific">hydrothermal vent metagenome</name>
    <dbReference type="NCBI Taxonomy" id="652676"/>
    <lineage>
        <taxon>unclassified sequences</taxon>
        <taxon>metagenomes</taxon>
        <taxon>ecological metagenomes</taxon>
    </lineage>
</organism>
<dbReference type="Pfam" id="PF02670">
    <property type="entry name" value="DXP_reductoisom"/>
    <property type="match status" value="1"/>
</dbReference>
<comment type="similarity">
    <text evidence="4">Belongs to the DXR family.</text>
</comment>
<dbReference type="InterPro" id="IPR003821">
    <property type="entry name" value="DXP_reductoisomerase"/>
</dbReference>
<dbReference type="InterPro" id="IPR036169">
    <property type="entry name" value="DXPR_C_sf"/>
</dbReference>
<dbReference type="InterPro" id="IPR036291">
    <property type="entry name" value="NAD(P)-bd_dom_sf"/>
</dbReference>